<evidence type="ECO:0000256" key="5">
    <source>
        <dbReference type="ARBA" id="ARBA00022553"/>
    </source>
</evidence>
<accession>A0ABV0BGR6</accession>
<feature type="modified residue" description="4-aspartylphosphate" evidence="11">
    <location>
        <position position="1105"/>
    </location>
</feature>
<evidence type="ECO:0000256" key="13">
    <source>
        <dbReference type="SAM" id="Phobius"/>
    </source>
</evidence>
<dbReference type="Pfam" id="PF02518">
    <property type="entry name" value="HATPase_c"/>
    <property type="match status" value="1"/>
</dbReference>
<feature type="transmembrane region" description="Helical" evidence="13">
    <location>
        <begin position="393"/>
        <end position="411"/>
    </location>
</feature>
<dbReference type="CDD" id="cd00156">
    <property type="entry name" value="REC"/>
    <property type="match status" value="1"/>
</dbReference>
<dbReference type="Pfam" id="PF00512">
    <property type="entry name" value="HisKA"/>
    <property type="match status" value="1"/>
</dbReference>
<feature type="transmembrane region" description="Helical" evidence="13">
    <location>
        <begin position="46"/>
        <end position="64"/>
    </location>
</feature>
<dbReference type="InterPro" id="IPR003661">
    <property type="entry name" value="HisK_dim/P_dom"/>
</dbReference>
<reference evidence="16 17" key="1">
    <citation type="submission" date="2024-04" db="EMBL/GenBank/DDBJ databases">
        <title>A novel species isolated from cricket.</title>
        <authorList>
            <person name="Wang H.-C."/>
        </authorList>
    </citation>
    <scope>NUCLEOTIDE SEQUENCE [LARGE SCALE GENOMIC DNA]</scope>
    <source>
        <strain evidence="16 17">WL0021</strain>
    </source>
</reference>
<dbReference type="PROSITE" id="PS50283">
    <property type="entry name" value="NA_SOLUT_SYMP_3"/>
    <property type="match status" value="1"/>
</dbReference>
<dbReference type="Gene3D" id="3.30.450.20">
    <property type="entry name" value="PAS domain"/>
    <property type="match status" value="1"/>
</dbReference>
<evidence type="ECO:0000256" key="3">
    <source>
        <dbReference type="ARBA" id="ARBA00006434"/>
    </source>
</evidence>
<evidence type="ECO:0000259" key="14">
    <source>
        <dbReference type="PROSITE" id="PS50109"/>
    </source>
</evidence>
<evidence type="ECO:0000256" key="6">
    <source>
        <dbReference type="ARBA" id="ARBA00022679"/>
    </source>
</evidence>
<feature type="transmembrane region" description="Helical" evidence="13">
    <location>
        <begin position="70"/>
        <end position="87"/>
    </location>
</feature>
<comment type="subcellular location">
    <subcellularLocation>
        <location evidence="2">Membrane</location>
        <topology evidence="2">Multi-pass membrane protein</topology>
    </subcellularLocation>
</comment>
<dbReference type="CDD" id="cd00075">
    <property type="entry name" value="HATPase"/>
    <property type="match status" value="1"/>
</dbReference>
<dbReference type="RefSeq" id="WP_346336115.1">
    <property type="nucleotide sequence ID" value="NZ_JBBYXI010000001.1"/>
</dbReference>
<evidence type="ECO:0000256" key="9">
    <source>
        <dbReference type="ARBA" id="ARBA00022989"/>
    </source>
</evidence>
<evidence type="ECO:0000256" key="1">
    <source>
        <dbReference type="ARBA" id="ARBA00000085"/>
    </source>
</evidence>
<dbReference type="InterPro" id="IPR001789">
    <property type="entry name" value="Sig_transdc_resp-reg_receiver"/>
</dbReference>
<dbReference type="PRINTS" id="PR00344">
    <property type="entry name" value="BCTRLSENSOR"/>
</dbReference>
<feature type="transmembrane region" description="Helical" evidence="13">
    <location>
        <begin position="450"/>
        <end position="471"/>
    </location>
</feature>
<dbReference type="Gene3D" id="1.20.1730.10">
    <property type="entry name" value="Sodium/glucose cotransporter"/>
    <property type="match status" value="1"/>
</dbReference>
<dbReference type="InterPro" id="IPR011006">
    <property type="entry name" value="CheY-like_superfamily"/>
</dbReference>
<feature type="transmembrane region" description="Helical" evidence="13">
    <location>
        <begin position="331"/>
        <end position="360"/>
    </location>
</feature>
<dbReference type="InterPro" id="IPR035965">
    <property type="entry name" value="PAS-like_dom_sf"/>
</dbReference>
<dbReference type="InterPro" id="IPR003594">
    <property type="entry name" value="HATPase_dom"/>
</dbReference>
<dbReference type="SUPFAM" id="SSF55874">
    <property type="entry name" value="ATPase domain of HSP90 chaperone/DNA topoisomerase II/histidine kinase"/>
    <property type="match status" value="1"/>
</dbReference>
<feature type="coiled-coil region" evidence="12">
    <location>
        <begin position="778"/>
        <end position="812"/>
    </location>
</feature>
<dbReference type="SUPFAM" id="SSF55785">
    <property type="entry name" value="PYP-like sensor domain (PAS domain)"/>
    <property type="match status" value="1"/>
</dbReference>
<feature type="transmembrane region" description="Helical" evidence="13">
    <location>
        <begin position="507"/>
        <end position="525"/>
    </location>
</feature>
<feature type="transmembrane region" description="Helical" evidence="13">
    <location>
        <begin position="114"/>
        <end position="134"/>
    </location>
</feature>
<dbReference type="NCBIfam" id="NF041832">
    <property type="entry name" value="near_NosP_CTERM"/>
    <property type="match status" value="1"/>
</dbReference>
<dbReference type="SUPFAM" id="SSF52172">
    <property type="entry name" value="CheY-like"/>
    <property type="match status" value="1"/>
</dbReference>
<evidence type="ECO:0000256" key="4">
    <source>
        <dbReference type="ARBA" id="ARBA00012438"/>
    </source>
</evidence>
<organism evidence="16 17">
    <name type="scientific">Hohaiivirga grylli</name>
    <dbReference type="NCBI Taxonomy" id="3133970"/>
    <lineage>
        <taxon>Bacteria</taxon>
        <taxon>Pseudomonadati</taxon>
        <taxon>Pseudomonadota</taxon>
        <taxon>Alphaproteobacteria</taxon>
        <taxon>Hyphomicrobiales</taxon>
        <taxon>Methylobacteriaceae</taxon>
        <taxon>Hohaiivirga</taxon>
    </lineage>
</organism>
<protein>
    <recommendedName>
        <fullName evidence="4">histidine kinase</fullName>
        <ecNumber evidence="4">2.7.13.3</ecNumber>
    </recommendedName>
</protein>
<feature type="transmembrane region" description="Helical" evidence="13">
    <location>
        <begin position="164"/>
        <end position="182"/>
    </location>
</feature>
<dbReference type="CDD" id="cd00082">
    <property type="entry name" value="HisKA"/>
    <property type="match status" value="1"/>
</dbReference>
<dbReference type="Proteomes" id="UP001418637">
    <property type="component" value="Unassembled WGS sequence"/>
</dbReference>
<dbReference type="SMART" id="SM00387">
    <property type="entry name" value="HATPase_c"/>
    <property type="match status" value="1"/>
</dbReference>
<dbReference type="SUPFAM" id="SSF47384">
    <property type="entry name" value="Homodimeric domain of signal transducing histidine kinase"/>
    <property type="match status" value="1"/>
</dbReference>
<keyword evidence="6" id="KW-0808">Transferase</keyword>
<comment type="caution">
    <text evidence="16">The sequence shown here is derived from an EMBL/GenBank/DDBJ whole genome shotgun (WGS) entry which is preliminary data.</text>
</comment>
<proteinExistence type="inferred from homology"/>
<feature type="transmembrane region" description="Helical" evidence="13">
    <location>
        <begin position="284"/>
        <end position="311"/>
    </location>
</feature>
<evidence type="ECO:0000256" key="10">
    <source>
        <dbReference type="ARBA" id="ARBA00023136"/>
    </source>
</evidence>
<dbReference type="Gene3D" id="3.30.565.10">
    <property type="entry name" value="Histidine kinase-like ATPase, C-terminal domain"/>
    <property type="match status" value="1"/>
</dbReference>
<dbReference type="Gene3D" id="1.10.287.130">
    <property type="match status" value="1"/>
</dbReference>
<keyword evidence="7 13" id="KW-0812">Transmembrane</keyword>
<dbReference type="GO" id="GO:0016301">
    <property type="term" value="F:kinase activity"/>
    <property type="evidence" value="ECO:0007669"/>
    <property type="project" value="UniProtKB-KW"/>
</dbReference>
<name>A0ABV0BGR6_9HYPH</name>
<keyword evidence="10 13" id="KW-0472">Membrane</keyword>
<sequence>MIEKWFVLLAASVYLIVLLGIAYWANSKNFKLLRGSSRSTIYALSLGIYTTGGIFYGSVSLASWEGLDFIAIYFGPAFLVCFGSPLIRRVIHIAKAQNVTSIADFIAARYGKSVPIAALTSAVVFIGSIPYISYQLRMVAASYEALVIPRTSNLLPPSFPSSHVSLSIVTLAIIIVTILINIKRATQGEKNDGLLTIAAFDSLIKLAAFLTVGIYVTYGLFNGFTSIVTAAERLGFDPTLTKRTSNFSNYIILFAFSALCALLQPRNFHMLIVENRDERDIRKAAWLTPLYCILLLLFILPITLVSLITFGYPSNSGSMALVSLPLLSGNIPIAMIAFIGGLSAATLMVVVEATALAIMVSNHIILPMLLRDTLITEAASSSKQRSLSTLVQLIRYFAIILVIGLAFIYQLNPVSIPLSQSTYFVFGVFAQLFPAFILGLFWARGTALGTVAGIVAGTITNFYMMFLPNLIRDSSHWKFILDEGPFGISLLKPIPLLGPGFSLLNSALLWGLAVNTLFYIVFSLVRAPRPMEKIQANAFVGIQETASPLSFRFFRSSITVGEIRAAVARYLGNERTDRSFKSFAHSQNMILDDREEADLHLLRFAEHLLASVIGAASSRLALSLVLRRRTVSTNAALKLLDDASAALQYSRDLLQHAVDHARQGITVLDKDMTVLTWNHAFVELYELPPSMMHIGIGLDEIIRFNAERGSYGPGSVEELVSQRMRSFIYDMEPVRLKLLPFGKVIEIRTNQLPEGGYVTTYTDITDTVTQEEERKKANETLELRVKERTEELTRLNAELTHAKSEADEANISKTRFLAAAGHDILQPLNAARLYSTSLIERAKGGEIESLAENVNASLDAVEEILTALLDISRLDTGALRAQLSDFRIEEILVQLQREFEPVAKVKNLKLHFVKSSLTVRSDRRLLRRLLQNLISNAIKYTPSGSVLVGVKRNKGRMSLQVWDTGLGIPETQQKIVFHEFKRLDQGAKVARGLGLGLSIVERISRVLDHRIDLFSEPGKGSVFRVDIPIVANVPVLQQQDEPKQAPATPLAGMKVLAIDNEPVILEGMKVLLQGWGCKIITAAGVEEALSIAENDPTIIDAVIADYHLDDGDGLQAIKVVREAYQDDILAVLITADRSPAVREMAAAAEVHLLNKPLKPAVLRALLGQWKLTHVPS</sequence>
<dbReference type="InterPro" id="IPR036097">
    <property type="entry name" value="HisK_dim/P_sf"/>
</dbReference>
<keyword evidence="9 13" id="KW-1133">Transmembrane helix</keyword>
<keyword evidence="17" id="KW-1185">Reference proteome</keyword>
<dbReference type="SMART" id="SM00448">
    <property type="entry name" value="REC"/>
    <property type="match status" value="1"/>
</dbReference>
<dbReference type="InterPro" id="IPR004358">
    <property type="entry name" value="Sig_transdc_His_kin-like_C"/>
</dbReference>
<dbReference type="InterPro" id="IPR005467">
    <property type="entry name" value="His_kinase_dom"/>
</dbReference>
<feature type="transmembrane region" description="Helical" evidence="13">
    <location>
        <begin position="423"/>
        <end position="443"/>
    </location>
</feature>
<evidence type="ECO:0000313" key="16">
    <source>
        <dbReference type="EMBL" id="MEN3930148.1"/>
    </source>
</evidence>
<dbReference type="Pfam" id="PF00072">
    <property type="entry name" value="Response_reg"/>
    <property type="match status" value="1"/>
</dbReference>
<dbReference type="SMART" id="SM00388">
    <property type="entry name" value="HisKA"/>
    <property type="match status" value="1"/>
</dbReference>
<feature type="domain" description="Histidine kinase" evidence="14">
    <location>
        <begin position="819"/>
        <end position="1031"/>
    </location>
</feature>
<feature type="transmembrane region" description="Helical" evidence="13">
    <location>
        <begin position="247"/>
        <end position="263"/>
    </location>
</feature>
<evidence type="ECO:0000256" key="8">
    <source>
        <dbReference type="ARBA" id="ARBA00022777"/>
    </source>
</evidence>
<dbReference type="EC" id="2.7.13.3" evidence="4"/>
<dbReference type="InterPro" id="IPR036890">
    <property type="entry name" value="HATPase_C_sf"/>
</dbReference>
<evidence type="ECO:0000256" key="2">
    <source>
        <dbReference type="ARBA" id="ARBA00004141"/>
    </source>
</evidence>
<comment type="catalytic activity">
    <reaction evidence="1">
        <text>ATP + protein L-histidine = ADP + protein N-phospho-L-histidine.</text>
        <dbReference type="EC" id="2.7.13.3"/>
    </reaction>
</comment>
<gene>
    <name evidence="16" type="ORF">WJT86_03615</name>
</gene>
<dbReference type="EMBL" id="JBBYXI010000001">
    <property type="protein sequence ID" value="MEN3930148.1"/>
    <property type="molecule type" value="Genomic_DNA"/>
</dbReference>
<dbReference type="Gene3D" id="3.40.50.2300">
    <property type="match status" value="1"/>
</dbReference>
<dbReference type="PANTHER" id="PTHR43047">
    <property type="entry name" value="TWO-COMPONENT HISTIDINE PROTEIN KINASE"/>
    <property type="match status" value="1"/>
</dbReference>
<dbReference type="InterPro" id="IPR038377">
    <property type="entry name" value="Na/Glc_symporter_sf"/>
</dbReference>
<dbReference type="PANTHER" id="PTHR43047:SF9">
    <property type="entry name" value="HISTIDINE KINASE"/>
    <property type="match status" value="1"/>
</dbReference>
<dbReference type="PROSITE" id="PS50109">
    <property type="entry name" value="HIS_KIN"/>
    <property type="match status" value="1"/>
</dbReference>
<keyword evidence="5 11" id="KW-0597">Phosphoprotein</keyword>
<evidence type="ECO:0000259" key="15">
    <source>
        <dbReference type="PROSITE" id="PS50110"/>
    </source>
</evidence>
<evidence type="ECO:0000256" key="7">
    <source>
        <dbReference type="ARBA" id="ARBA00022692"/>
    </source>
</evidence>
<comment type="similarity">
    <text evidence="3">Belongs to the sodium:solute symporter (SSF) (TC 2.A.21) family.</text>
</comment>
<keyword evidence="8 16" id="KW-0418">Kinase</keyword>
<feature type="transmembrane region" description="Helical" evidence="13">
    <location>
        <begin position="6"/>
        <end position="25"/>
    </location>
</feature>
<evidence type="ECO:0000256" key="11">
    <source>
        <dbReference type="PROSITE-ProRule" id="PRU00169"/>
    </source>
</evidence>
<dbReference type="PROSITE" id="PS50110">
    <property type="entry name" value="RESPONSE_REGULATORY"/>
    <property type="match status" value="1"/>
</dbReference>
<dbReference type="Pfam" id="PF12860">
    <property type="entry name" value="PAS_7"/>
    <property type="match status" value="1"/>
</dbReference>
<keyword evidence="12" id="KW-0175">Coiled coil</keyword>
<feature type="domain" description="Response regulatory" evidence="15">
    <location>
        <begin position="1054"/>
        <end position="1170"/>
    </location>
</feature>
<evidence type="ECO:0000256" key="12">
    <source>
        <dbReference type="SAM" id="Coils"/>
    </source>
</evidence>
<evidence type="ECO:0000313" key="17">
    <source>
        <dbReference type="Proteomes" id="UP001418637"/>
    </source>
</evidence>
<dbReference type="InterPro" id="IPR001734">
    <property type="entry name" value="Na/solute_symporter"/>
</dbReference>